<dbReference type="CDD" id="cd02909">
    <property type="entry name" value="cupin_pirin_N"/>
    <property type="match status" value="1"/>
</dbReference>
<evidence type="ECO:0000259" key="5">
    <source>
        <dbReference type="Pfam" id="PF05726"/>
    </source>
</evidence>
<feature type="domain" description="Pirin C-terminal" evidence="5">
    <location>
        <begin position="207"/>
        <end position="314"/>
    </location>
</feature>
<evidence type="ECO:0000256" key="2">
    <source>
        <dbReference type="RuleBase" id="RU003457"/>
    </source>
</evidence>
<dbReference type="InterPro" id="IPR003829">
    <property type="entry name" value="Pirin_N_dom"/>
</dbReference>
<sequence length="351" mass="37500">MSNLERDPIELVCPPEHSQAAVIQVLTPRDVPLGGPRAMNVRRTLPQRGRTTIGAWCFADHYGPDDVAASGGMVVPPHPHTGLQTVSWLFEGEIEHHDSTGSAEFVRPGAVNLMTAGRGIAHSEVSTPTTSRLHGVQLWVALPDAARGVAPFFEHAETEPVEVDDAVVRVFTGALPGVGAEASVTLFSPLVGAQIELPAGGEAWIELDPAFEHGLLVDRGPVTATVAALESELDDAPADSDPLTVAGHTSHLAWSELGYLAPGHEGVRLRADPHSPARIVLIGGIPFGEELVMWWNFIGRNHDEIAEFRRQWQADVIARGDGDGRFGTVSGFDGPPLPAPELPTVRLKPRS</sequence>
<evidence type="ECO:0000313" key="6">
    <source>
        <dbReference type="EMBL" id="GAA1846559.1"/>
    </source>
</evidence>
<evidence type="ECO:0000313" key="7">
    <source>
        <dbReference type="Proteomes" id="UP001501746"/>
    </source>
</evidence>
<keyword evidence="7" id="KW-1185">Reference proteome</keyword>
<comment type="caution">
    <text evidence="6">The sequence shown here is derived from an EMBL/GenBank/DDBJ whole genome shotgun (WGS) entry which is preliminary data.</text>
</comment>
<dbReference type="EMBL" id="BAAANK010000013">
    <property type="protein sequence ID" value="GAA1846559.1"/>
    <property type="molecule type" value="Genomic_DNA"/>
</dbReference>
<comment type="similarity">
    <text evidence="1 2">Belongs to the pirin family.</text>
</comment>
<protein>
    <submittedName>
        <fullName evidence="6">Pirin family protein</fullName>
    </submittedName>
</protein>
<proteinExistence type="inferred from homology"/>
<dbReference type="InterPro" id="IPR012093">
    <property type="entry name" value="Pirin"/>
</dbReference>
<feature type="domain" description="Pirin N-terminal" evidence="4">
    <location>
        <begin position="40"/>
        <end position="140"/>
    </location>
</feature>
<dbReference type="Pfam" id="PF05726">
    <property type="entry name" value="Pirin_C"/>
    <property type="match status" value="1"/>
</dbReference>
<dbReference type="InterPro" id="IPR014710">
    <property type="entry name" value="RmlC-like_jellyroll"/>
</dbReference>
<dbReference type="Proteomes" id="UP001501746">
    <property type="component" value="Unassembled WGS sequence"/>
</dbReference>
<gene>
    <name evidence="6" type="ORF">GCM10009750_36190</name>
</gene>
<evidence type="ECO:0000256" key="1">
    <source>
        <dbReference type="ARBA" id="ARBA00008416"/>
    </source>
</evidence>
<organism evidence="6 7">
    <name type="scientific">Agromyces salentinus</name>
    <dbReference type="NCBI Taxonomy" id="269421"/>
    <lineage>
        <taxon>Bacteria</taxon>
        <taxon>Bacillati</taxon>
        <taxon>Actinomycetota</taxon>
        <taxon>Actinomycetes</taxon>
        <taxon>Micrococcales</taxon>
        <taxon>Microbacteriaceae</taxon>
        <taxon>Agromyces</taxon>
    </lineage>
</organism>
<dbReference type="SUPFAM" id="SSF51182">
    <property type="entry name" value="RmlC-like cupins"/>
    <property type="match status" value="1"/>
</dbReference>
<dbReference type="InterPro" id="IPR008778">
    <property type="entry name" value="Pirin_C_dom"/>
</dbReference>
<evidence type="ECO:0000259" key="4">
    <source>
        <dbReference type="Pfam" id="PF02678"/>
    </source>
</evidence>
<reference evidence="6 7" key="1">
    <citation type="journal article" date="2019" name="Int. J. Syst. Evol. Microbiol.">
        <title>The Global Catalogue of Microorganisms (GCM) 10K type strain sequencing project: providing services to taxonomists for standard genome sequencing and annotation.</title>
        <authorList>
            <consortium name="The Broad Institute Genomics Platform"/>
            <consortium name="The Broad Institute Genome Sequencing Center for Infectious Disease"/>
            <person name="Wu L."/>
            <person name="Ma J."/>
        </authorList>
    </citation>
    <scope>NUCLEOTIDE SEQUENCE [LARGE SCALE GENOMIC DNA]</scope>
    <source>
        <strain evidence="6 7">JCM 14323</strain>
    </source>
</reference>
<dbReference type="RefSeq" id="WP_157429002.1">
    <property type="nucleotide sequence ID" value="NZ_BAAANK010000013.1"/>
</dbReference>
<dbReference type="Gene3D" id="2.60.120.10">
    <property type="entry name" value="Jelly Rolls"/>
    <property type="match status" value="1"/>
</dbReference>
<dbReference type="InterPro" id="IPR011051">
    <property type="entry name" value="RmlC_Cupin_sf"/>
</dbReference>
<dbReference type="PANTHER" id="PTHR13903">
    <property type="entry name" value="PIRIN-RELATED"/>
    <property type="match status" value="1"/>
</dbReference>
<dbReference type="PIRSF" id="PIRSF006232">
    <property type="entry name" value="Pirin"/>
    <property type="match status" value="1"/>
</dbReference>
<evidence type="ECO:0000256" key="3">
    <source>
        <dbReference type="SAM" id="MobiDB-lite"/>
    </source>
</evidence>
<dbReference type="Pfam" id="PF02678">
    <property type="entry name" value="Pirin"/>
    <property type="match status" value="1"/>
</dbReference>
<feature type="region of interest" description="Disordered" evidence="3">
    <location>
        <begin position="327"/>
        <end position="351"/>
    </location>
</feature>
<dbReference type="PANTHER" id="PTHR13903:SF8">
    <property type="entry name" value="PIRIN"/>
    <property type="match status" value="1"/>
</dbReference>
<name>A0ABN2N0Q0_9MICO</name>
<accession>A0ABN2N0Q0</accession>